<organism evidence="2 3">
    <name type="scientific">Eiseniibacteriota bacterium</name>
    <dbReference type="NCBI Taxonomy" id="2212470"/>
    <lineage>
        <taxon>Bacteria</taxon>
        <taxon>Candidatus Eiseniibacteriota</taxon>
    </lineage>
</organism>
<dbReference type="InterPro" id="IPR010870">
    <property type="entry name" value="Porin_O/P"/>
</dbReference>
<protein>
    <recommendedName>
        <fullName evidence="4">Porin</fullName>
    </recommendedName>
</protein>
<dbReference type="AlphaFoldDB" id="A0A956RPG4"/>
<dbReference type="Gene3D" id="2.40.160.10">
    <property type="entry name" value="Porin"/>
    <property type="match status" value="1"/>
</dbReference>
<comment type="caution">
    <text evidence="2">The sequence shown here is derived from an EMBL/GenBank/DDBJ whole genome shotgun (WGS) entry which is preliminary data.</text>
</comment>
<dbReference type="EMBL" id="JAGQHR010000054">
    <property type="protein sequence ID" value="MCA9726674.1"/>
    <property type="molecule type" value="Genomic_DNA"/>
</dbReference>
<reference evidence="2" key="1">
    <citation type="submission" date="2020-04" db="EMBL/GenBank/DDBJ databases">
        <authorList>
            <person name="Zhang T."/>
        </authorList>
    </citation>
    <scope>NUCLEOTIDE SEQUENCE</scope>
    <source>
        <strain evidence="2">HKST-UBA01</strain>
    </source>
</reference>
<accession>A0A956RPG4</accession>
<dbReference type="InterPro" id="IPR023614">
    <property type="entry name" value="Porin_dom_sf"/>
</dbReference>
<evidence type="ECO:0000313" key="2">
    <source>
        <dbReference type="EMBL" id="MCA9726674.1"/>
    </source>
</evidence>
<evidence type="ECO:0008006" key="4">
    <source>
        <dbReference type="Google" id="ProtNLM"/>
    </source>
</evidence>
<sequence length="403" mass="43462">MRRFSSLLGGLALVGWMATASMAGAKLEIKDGASIDLGFRVQHWTLLTQADTDGDGKWDTTVNHRIRRGRLRLNGVVNEQVSAFLQTDVTGIAGTGYDARVIDAYVLFKANPWFQLYFGENMVPANRQNITSSGALLAIDRPGTTYKSLTWGGRSTYAFTNNTFGPSDSGLRGSVDVRDLGITVFGAGPINEKASFKYYAGTYNGVQAGLGSDNERFTARGQINFFDNESGYYNSACYLGKKKTVGIGASVDLQSEVGAVTKGTETDPQQVGFDYTYFSVDGFAEYPLGEHTLTVEVGAGVLDLGGKKKSAEGTGIYAQGGLLVQKVWQPWLMYEMFSSDADGNVGNFNTIRAGLTRYLSGQNANIKVGVEIFNSDTPLTVDAEGKTIEDSVVSAILALYTTY</sequence>
<reference evidence="2" key="2">
    <citation type="journal article" date="2021" name="Microbiome">
        <title>Successional dynamics and alternative stable states in a saline activated sludge microbial community over 9 years.</title>
        <authorList>
            <person name="Wang Y."/>
            <person name="Ye J."/>
            <person name="Ju F."/>
            <person name="Liu L."/>
            <person name="Boyd J.A."/>
            <person name="Deng Y."/>
            <person name="Parks D.H."/>
            <person name="Jiang X."/>
            <person name="Yin X."/>
            <person name="Woodcroft B.J."/>
            <person name="Tyson G.W."/>
            <person name="Hugenholtz P."/>
            <person name="Polz M.F."/>
            <person name="Zhang T."/>
        </authorList>
    </citation>
    <scope>NUCLEOTIDE SEQUENCE</scope>
    <source>
        <strain evidence="2">HKST-UBA01</strain>
    </source>
</reference>
<feature type="signal peptide" evidence="1">
    <location>
        <begin position="1"/>
        <end position="25"/>
    </location>
</feature>
<keyword evidence="1" id="KW-0732">Signal</keyword>
<evidence type="ECO:0000256" key="1">
    <source>
        <dbReference type="SAM" id="SignalP"/>
    </source>
</evidence>
<proteinExistence type="predicted"/>
<dbReference type="Proteomes" id="UP000697710">
    <property type="component" value="Unassembled WGS sequence"/>
</dbReference>
<gene>
    <name evidence="2" type="ORF">KC729_03260</name>
</gene>
<name>A0A956RPG4_UNCEI</name>
<feature type="chain" id="PRO_5037878118" description="Porin" evidence="1">
    <location>
        <begin position="26"/>
        <end position="403"/>
    </location>
</feature>
<dbReference type="Pfam" id="PF07396">
    <property type="entry name" value="Porin_O_P"/>
    <property type="match status" value="1"/>
</dbReference>
<evidence type="ECO:0000313" key="3">
    <source>
        <dbReference type="Proteomes" id="UP000697710"/>
    </source>
</evidence>